<protein>
    <submittedName>
        <fullName evidence="1">Uncharacterized protein</fullName>
    </submittedName>
</protein>
<dbReference type="Pfam" id="PF15931">
    <property type="entry name" value="DUF4747"/>
    <property type="match status" value="1"/>
</dbReference>
<accession>A0A197ZYD1</accession>
<dbReference type="Proteomes" id="UP000078454">
    <property type="component" value="Unassembled WGS sequence"/>
</dbReference>
<proteinExistence type="predicted"/>
<dbReference type="AlphaFoldDB" id="A0A197ZYD1"/>
<keyword evidence="2" id="KW-1185">Reference proteome</keyword>
<sequence>MATKSKNFYAYQIDLHYLDGQRQVDTIKWDHTIISDLFDYISQLTDTAKTRRFHDSWLIYLDHFSIETNYLFGRFAYAEYGTTGELIHADNLTRRPNPKNLREGETIYTYFLIRKSDGLLLLQSHIKLNRPRIEEYLEQLGDPVIRQNQLTYIQICTLLDNSFFENIEALNSVNKISIEVTTAHPAADENVAVRALQDEAGLTDATSVKLDFSAKFRRSGLVGAVPFLRRYKDKPGVSKIVVKGKLAGAEKVIRMDESQEKYKRSVEVDGTGQPTLRSAETVLFEIAQRRDLLRGE</sequence>
<evidence type="ECO:0000313" key="1">
    <source>
        <dbReference type="EMBL" id="OAS13738.1"/>
    </source>
</evidence>
<evidence type="ECO:0000313" key="2">
    <source>
        <dbReference type="Proteomes" id="UP000078454"/>
    </source>
</evidence>
<name>A0A197ZYD1_9BACL</name>
<organism evidence="1 2">
    <name type="scientific">Paenibacillus oryzisoli</name>
    <dbReference type="NCBI Taxonomy" id="1850517"/>
    <lineage>
        <taxon>Bacteria</taxon>
        <taxon>Bacillati</taxon>
        <taxon>Bacillota</taxon>
        <taxon>Bacilli</taxon>
        <taxon>Bacillales</taxon>
        <taxon>Paenibacillaceae</taxon>
        <taxon>Paenibacillus</taxon>
    </lineage>
</organism>
<reference evidence="1 2" key="1">
    <citation type="submission" date="2016-05" db="EMBL/GenBank/DDBJ databases">
        <title>Paenibacillus sp. 1ZS3-15 nov., isolated from the rhizosphere soil.</title>
        <authorList>
            <person name="Zhang X.X."/>
            <person name="Zhang J."/>
        </authorList>
    </citation>
    <scope>NUCLEOTIDE SEQUENCE [LARGE SCALE GENOMIC DNA]</scope>
    <source>
        <strain evidence="1 2">1ZS3-15</strain>
    </source>
</reference>
<dbReference type="RefSeq" id="WP_068670865.1">
    <property type="nucleotide sequence ID" value="NZ_LYPB01000092.1"/>
</dbReference>
<comment type="caution">
    <text evidence="1">The sequence shown here is derived from an EMBL/GenBank/DDBJ whole genome shotgun (WGS) entry which is preliminary data.</text>
</comment>
<dbReference type="OrthoDB" id="2569181at2"/>
<gene>
    <name evidence="1" type="ORF">A8708_25185</name>
</gene>
<dbReference type="EMBL" id="LYPB01000092">
    <property type="protein sequence ID" value="OAS13738.1"/>
    <property type="molecule type" value="Genomic_DNA"/>
</dbReference>
<dbReference type="InterPro" id="IPR031832">
    <property type="entry name" value="DUF4747"/>
</dbReference>